<dbReference type="EMBL" id="JAOQIO010000069">
    <property type="protein sequence ID" value="MCU6793920.1"/>
    <property type="molecule type" value="Genomic_DNA"/>
</dbReference>
<comment type="caution">
    <text evidence="2">The sequence shown here is derived from an EMBL/GenBank/DDBJ whole genome shotgun (WGS) entry which is preliminary data.</text>
</comment>
<evidence type="ECO:0000313" key="3">
    <source>
        <dbReference type="Proteomes" id="UP001652445"/>
    </source>
</evidence>
<feature type="chain" id="PRO_5047451088" evidence="1">
    <location>
        <begin position="22"/>
        <end position="334"/>
    </location>
</feature>
<dbReference type="Gene3D" id="2.60.120.260">
    <property type="entry name" value="Galactose-binding domain-like"/>
    <property type="match status" value="1"/>
</dbReference>
<accession>A0ABT2UH05</accession>
<evidence type="ECO:0000256" key="1">
    <source>
        <dbReference type="SAM" id="SignalP"/>
    </source>
</evidence>
<organism evidence="2 3">
    <name type="scientific">Paenibacillus baimaensis</name>
    <dbReference type="NCBI Taxonomy" id="2982185"/>
    <lineage>
        <taxon>Bacteria</taxon>
        <taxon>Bacillati</taxon>
        <taxon>Bacillota</taxon>
        <taxon>Bacilli</taxon>
        <taxon>Bacillales</taxon>
        <taxon>Paenibacillaceae</taxon>
        <taxon>Paenibacillus</taxon>
    </lineage>
</organism>
<gene>
    <name evidence="2" type="ORF">OB236_17595</name>
</gene>
<reference evidence="2 3" key="1">
    <citation type="submission" date="2022-09" db="EMBL/GenBank/DDBJ databases">
        <authorList>
            <person name="Han X.L."/>
            <person name="Wang Q."/>
            <person name="Lu T."/>
        </authorList>
    </citation>
    <scope>NUCLEOTIDE SEQUENCE [LARGE SCALE GENOMIC DNA]</scope>
    <source>
        <strain evidence="2 3">WQ 127069</strain>
    </source>
</reference>
<name>A0ABT2UH05_9BACL</name>
<dbReference type="Proteomes" id="UP001652445">
    <property type="component" value="Unassembled WGS sequence"/>
</dbReference>
<proteinExistence type="predicted"/>
<protein>
    <submittedName>
        <fullName evidence="2">Uncharacterized protein</fullName>
    </submittedName>
</protein>
<keyword evidence="1" id="KW-0732">Signal</keyword>
<dbReference type="RefSeq" id="WP_262685151.1">
    <property type="nucleotide sequence ID" value="NZ_JAOQIO010000069.1"/>
</dbReference>
<keyword evidence="3" id="KW-1185">Reference proteome</keyword>
<feature type="signal peptide" evidence="1">
    <location>
        <begin position="1"/>
        <end position="21"/>
    </location>
</feature>
<evidence type="ECO:0000313" key="2">
    <source>
        <dbReference type="EMBL" id="MCU6793920.1"/>
    </source>
</evidence>
<sequence length="334" mass="36310">MHFAHVLYLSAMLLISACTNTNGTILPSTTTTAPPLSVPTAPEQASFTKGAATTINPGLLACKGGRVSAVGEIKSEDGKTWTVPTTVNNKLPDASDLLNPCTNVLHPNLAAVDLNKVPVIEIDPDGTIITGYIFADNYFELYVNGKPAVKDAVPFTPFNSHVVRFKAAYPMTYAFKVVDWEENLGLGTEDNKGNKYHPGDAGIVATFSDGTVTDNRWKAQSYYIAPLMNKTDLVIEEKNGRTVRSTPNASKAPSCAANCYAAHFAIPDNWYAADFNDSSWPQAVTYSAATVGVDNKREYTNFSNEFKKGSFVWTNNLILDNEILLRHTVEKASK</sequence>